<sequence length="177" mass="19931">MDSATEVTYHKFYCCYLLRSLKPGCHSYAYVGSTPNPVLRLRQHNGEVSAGAKKTVSKRPWEMIALVYGFPSNIAALQFEWAWQNPSKSRRIDLGDIPAGSSNIVLYKNQSLVSTKLHTLAAMLSLVPWCRWPLNLGIFAEDVKAVITPLLADIPKHMKIFDLPVSQLYERSLEGKH</sequence>
<dbReference type="PANTHER" id="PTHR20208">
    <property type="entry name" value="STRUCTURE-SPECIFIC ENDONUCLEASE SUBUNIT SLX1"/>
    <property type="match status" value="1"/>
</dbReference>
<name>A0A9W8A306_9FUNG</name>
<dbReference type="InterPro" id="IPR000305">
    <property type="entry name" value="GIY-YIG_endonuc"/>
</dbReference>
<proteinExistence type="predicted"/>
<comment type="caution">
    <text evidence="2">The sequence shown here is derived from an EMBL/GenBank/DDBJ whole genome shotgun (WGS) entry which is preliminary data.</text>
</comment>
<dbReference type="InterPro" id="IPR035901">
    <property type="entry name" value="GIY-YIG_endonuc_sf"/>
</dbReference>
<protein>
    <submittedName>
        <fullName evidence="2">Slx4p interacting protein</fullName>
    </submittedName>
</protein>
<dbReference type="InterPro" id="IPR050381">
    <property type="entry name" value="SLX1_endonuclease"/>
</dbReference>
<dbReference type="AlphaFoldDB" id="A0A9W8A306"/>
<dbReference type="CDD" id="cd10455">
    <property type="entry name" value="GIY-YIG_SLX1"/>
    <property type="match status" value="1"/>
</dbReference>
<organism evidence="2 3">
    <name type="scientific">Mycoemilia scoparia</name>
    <dbReference type="NCBI Taxonomy" id="417184"/>
    <lineage>
        <taxon>Eukaryota</taxon>
        <taxon>Fungi</taxon>
        <taxon>Fungi incertae sedis</taxon>
        <taxon>Zoopagomycota</taxon>
        <taxon>Kickxellomycotina</taxon>
        <taxon>Kickxellomycetes</taxon>
        <taxon>Kickxellales</taxon>
        <taxon>Kickxellaceae</taxon>
        <taxon>Mycoemilia</taxon>
    </lineage>
</organism>
<dbReference type="Gene3D" id="3.40.1440.10">
    <property type="entry name" value="GIY-YIG endonuclease"/>
    <property type="match status" value="1"/>
</dbReference>
<dbReference type="OrthoDB" id="24645at2759"/>
<dbReference type="PROSITE" id="PS50164">
    <property type="entry name" value="GIY_YIG"/>
    <property type="match status" value="1"/>
</dbReference>
<feature type="domain" description="GIY-YIG" evidence="1">
    <location>
        <begin position="11"/>
        <end position="93"/>
    </location>
</feature>
<dbReference type="EMBL" id="JANBPU010000005">
    <property type="protein sequence ID" value="KAJ1921384.1"/>
    <property type="molecule type" value="Genomic_DNA"/>
</dbReference>
<keyword evidence="3" id="KW-1185">Reference proteome</keyword>
<evidence type="ECO:0000259" key="1">
    <source>
        <dbReference type="PROSITE" id="PS50164"/>
    </source>
</evidence>
<dbReference type="Proteomes" id="UP001150538">
    <property type="component" value="Unassembled WGS sequence"/>
</dbReference>
<accession>A0A9W8A306</accession>
<evidence type="ECO:0000313" key="3">
    <source>
        <dbReference type="Proteomes" id="UP001150538"/>
    </source>
</evidence>
<reference evidence="2" key="1">
    <citation type="submission" date="2022-07" db="EMBL/GenBank/DDBJ databases">
        <title>Phylogenomic reconstructions and comparative analyses of Kickxellomycotina fungi.</title>
        <authorList>
            <person name="Reynolds N.K."/>
            <person name="Stajich J.E."/>
            <person name="Barry K."/>
            <person name="Grigoriev I.V."/>
            <person name="Crous P."/>
            <person name="Smith M.E."/>
        </authorList>
    </citation>
    <scope>NUCLEOTIDE SEQUENCE</scope>
    <source>
        <strain evidence="2">NBRC 100468</strain>
    </source>
</reference>
<dbReference type="Pfam" id="PF01541">
    <property type="entry name" value="GIY-YIG"/>
    <property type="match status" value="1"/>
</dbReference>
<gene>
    <name evidence="2" type="primary">SLX1</name>
    <name evidence="2" type="ORF">H4219_000701</name>
</gene>
<evidence type="ECO:0000313" key="2">
    <source>
        <dbReference type="EMBL" id="KAJ1921384.1"/>
    </source>
</evidence>